<gene>
    <name evidence="2" type="ORF">ACFPGP_15700</name>
</gene>
<sequence>MVRARAALLLALVPALLAGLVLVAGPASSRPAEADRAPAVGGAGDGPEVPLTVRPRLGGDTVALRATRAPSWPGSRIRYWAGLPDSYDWSLRAGVAAWNRTGLDMRFVPTGRARAQLRITVGDTDGHDGLATVGYRPHSWVRLRPGLVQPMVPTMSRPYARVVAAHVIAHELGHTLGLQHTGGCRLMTADLRLPTCRMMAPQPGFYDCRVVDGRTLDTALHRYGGRRTLAPSACPLDPLPPRLRGVSFDGGLAADAPVSLGWAEPQAPPGSRVLAMVSSGSRCRFPVTRNYWGEAEYDEGQVEELRRLDPSREGWAPPSYGIDDRCYALQLVNGTGAGRPLKTQVLQSWVPAPDPPAVGVVRPLRREYAGAPGYLAEVTPPVDGDPDVLAVVAAPAGECPTAWPADQDPVDPDLLVDVAADGTVEVPTGLATPCLAFFAVRHDLLRAGDPVVVETADPLPPPAPPPVTDVSATVPPDGTWAVAAELDERVVALAYLVAPSGQCLTSWPADQDPEAHLVTGPLDAAGEGTPCFSFVTVDGSHQISTGVLVWDTGQQPPGPALYLRG</sequence>
<dbReference type="InterPro" id="IPR024079">
    <property type="entry name" value="MetalloPept_cat_dom_sf"/>
</dbReference>
<dbReference type="RefSeq" id="WP_378591676.1">
    <property type="nucleotide sequence ID" value="NZ_JBHSKD010000019.1"/>
</dbReference>
<reference evidence="3" key="1">
    <citation type="journal article" date="2019" name="Int. J. Syst. Evol. Microbiol.">
        <title>The Global Catalogue of Microorganisms (GCM) 10K type strain sequencing project: providing services to taxonomists for standard genome sequencing and annotation.</title>
        <authorList>
            <consortium name="The Broad Institute Genomics Platform"/>
            <consortium name="The Broad Institute Genome Sequencing Center for Infectious Disease"/>
            <person name="Wu L."/>
            <person name="Ma J."/>
        </authorList>
    </citation>
    <scope>NUCLEOTIDE SEQUENCE [LARGE SCALE GENOMIC DNA]</scope>
    <source>
        <strain evidence="3">DFY41</strain>
    </source>
</reference>
<name>A0ABW0BMG4_9ACTN</name>
<dbReference type="Proteomes" id="UP001596087">
    <property type="component" value="Unassembled WGS sequence"/>
</dbReference>
<accession>A0ABW0BMG4</accession>
<evidence type="ECO:0008006" key="4">
    <source>
        <dbReference type="Google" id="ProtNLM"/>
    </source>
</evidence>
<comment type="caution">
    <text evidence="2">The sequence shown here is derived from an EMBL/GenBank/DDBJ whole genome shotgun (WGS) entry which is preliminary data.</text>
</comment>
<proteinExistence type="predicted"/>
<evidence type="ECO:0000313" key="2">
    <source>
        <dbReference type="EMBL" id="MFC5178127.1"/>
    </source>
</evidence>
<dbReference type="EMBL" id="JBHSKD010000019">
    <property type="protein sequence ID" value="MFC5178127.1"/>
    <property type="molecule type" value="Genomic_DNA"/>
</dbReference>
<feature type="region of interest" description="Disordered" evidence="1">
    <location>
        <begin position="32"/>
        <end position="55"/>
    </location>
</feature>
<dbReference type="Gene3D" id="3.40.390.10">
    <property type="entry name" value="Collagenase (Catalytic Domain)"/>
    <property type="match status" value="1"/>
</dbReference>
<organism evidence="2 3">
    <name type="scientific">Nocardioides taihuensis</name>
    <dbReference type="NCBI Taxonomy" id="1835606"/>
    <lineage>
        <taxon>Bacteria</taxon>
        <taxon>Bacillati</taxon>
        <taxon>Actinomycetota</taxon>
        <taxon>Actinomycetes</taxon>
        <taxon>Propionibacteriales</taxon>
        <taxon>Nocardioidaceae</taxon>
        <taxon>Nocardioides</taxon>
    </lineage>
</organism>
<dbReference type="SUPFAM" id="SSF55486">
    <property type="entry name" value="Metalloproteases ('zincins'), catalytic domain"/>
    <property type="match status" value="1"/>
</dbReference>
<evidence type="ECO:0000313" key="3">
    <source>
        <dbReference type="Proteomes" id="UP001596087"/>
    </source>
</evidence>
<keyword evidence="3" id="KW-1185">Reference proteome</keyword>
<evidence type="ECO:0000256" key="1">
    <source>
        <dbReference type="SAM" id="MobiDB-lite"/>
    </source>
</evidence>
<protein>
    <recommendedName>
        <fullName evidence="4">Matrixin family metalloprotease</fullName>
    </recommendedName>
</protein>